<keyword evidence="2" id="KW-0255">Endonuclease</keyword>
<keyword evidence="2" id="KW-0378">Hydrolase</keyword>
<reference evidence="2 3" key="1">
    <citation type="submission" date="2017-01" db="EMBL/GenBank/DDBJ databases">
        <title>Isolation and charaterisation of Pectobacterium phages.</title>
        <authorList>
            <person name="Buttimer C.T.H."/>
            <person name="Lucid A."/>
            <person name="Coffey A."/>
        </authorList>
    </citation>
    <scope>NUCLEOTIDE SEQUENCE [LARGE SCALE GENOMIC DNA]</scope>
</reference>
<keyword evidence="2" id="KW-0540">Nuclease</keyword>
<gene>
    <name evidence="2" type="ORF">CB1_71</name>
</gene>
<evidence type="ECO:0000259" key="1">
    <source>
        <dbReference type="Pfam" id="PF13392"/>
    </source>
</evidence>
<keyword evidence="3" id="KW-1185">Reference proteome</keyword>
<dbReference type="Proteomes" id="UP000240218">
    <property type="component" value="Segment"/>
</dbReference>
<protein>
    <submittedName>
        <fullName evidence="2">Putative HNH endonuclease</fullName>
    </submittedName>
</protein>
<evidence type="ECO:0000313" key="2">
    <source>
        <dbReference type="EMBL" id="ARB11798.1"/>
    </source>
</evidence>
<dbReference type="GO" id="GO:0004519">
    <property type="term" value="F:endonuclease activity"/>
    <property type="evidence" value="ECO:0007669"/>
    <property type="project" value="UniProtKB-KW"/>
</dbReference>
<dbReference type="InterPro" id="IPR044925">
    <property type="entry name" value="His-Me_finger_sf"/>
</dbReference>
<sequence length="173" mass="20213">MRLRKEDLTQQLLKSVLEYDPNTGHLVWIGKFHNKGIVLGSRAGSKTPSTGYRSITIFGKSYPEHILSWFIYYGRWPEGQIDHKDQVRDHNWIDNLQDITFKQNMRNKAALRDTVTGHQGVWYNKRRNRYVAEITMDGKKVYQKSFVTAAEAVETRRKKLIELGFSENHGSEK</sequence>
<dbReference type="Pfam" id="PF13392">
    <property type="entry name" value="HNH_3"/>
    <property type="match status" value="1"/>
</dbReference>
<proteinExistence type="predicted"/>
<dbReference type="Gene3D" id="3.90.75.20">
    <property type="match status" value="1"/>
</dbReference>
<accession>A0A2P0PAS2</accession>
<evidence type="ECO:0000313" key="3">
    <source>
        <dbReference type="Proteomes" id="UP000240218"/>
    </source>
</evidence>
<dbReference type="SUPFAM" id="SSF54060">
    <property type="entry name" value="His-Me finger endonucleases"/>
    <property type="match status" value="1"/>
</dbReference>
<dbReference type="EMBL" id="KY514264">
    <property type="protein sequence ID" value="ARB11798.1"/>
    <property type="molecule type" value="Genomic_DNA"/>
</dbReference>
<feature type="domain" description="HNH nuclease" evidence="1">
    <location>
        <begin position="65"/>
        <end position="106"/>
    </location>
</feature>
<organism evidence="2 3">
    <name type="scientific">Pectobacterium phage vB_PatP_CB1</name>
    <dbReference type="NCBI Taxonomy" id="1958917"/>
    <lineage>
        <taxon>Viruses</taxon>
        <taxon>Duplodnaviria</taxon>
        <taxon>Heunggongvirae</taxon>
        <taxon>Uroviricota</taxon>
        <taxon>Caudoviricetes</taxon>
        <taxon>Schitoviridae</taxon>
        <taxon>Cbunavirus</taxon>
        <taxon>Cbunavirus CB1</taxon>
    </lineage>
</organism>
<name>A0A2P0PAS2_9CAUD</name>
<dbReference type="InterPro" id="IPR003615">
    <property type="entry name" value="HNH_nuc"/>
</dbReference>